<dbReference type="InterPro" id="IPR015797">
    <property type="entry name" value="NUDIX_hydrolase-like_dom_sf"/>
</dbReference>
<reference evidence="8" key="1">
    <citation type="submission" date="2016-12" db="EMBL/GenBank/DDBJ databases">
        <authorList>
            <person name="Varghese N."/>
            <person name="Submissions S."/>
        </authorList>
    </citation>
    <scope>NUCLEOTIDE SEQUENCE [LARGE SCALE GENOMIC DNA]</scope>
    <source>
        <strain evidence="8">DSM 13020</strain>
    </source>
</reference>
<comment type="similarity">
    <text evidence="2">Belongs to the Nudix hydrolase family.</text>
</comment>
<dbReference type="Gene3D" id="3.90.79.10">
    <property type="entry name" value="Nucleoside Triphosphate Pyrophosphohydrolase"/>
    <property type="match status" value="1"/>
</dbReference>
<evidence type="ECO:0000259" key="6">
    <source>
        <dbReference type="PROSITE" id="PS51462"/>
    </source>
</evidence>
<comment type="cofactor">
    <cofactor evidence="1">
        <name>Mg(2+)</name>
        <dbReference type="ChEBI" id="CHEBI:18420"/>
    </cofactor>
</comment>
<dbReference type="AlphaFoldDB" id="A0A1M7SSK4"/>
<keyword evidence="3" id="KW-0479">Metal-binding</keyword>
<keyword evidence="5" id="KW-0460">Magnesium</keyword>
<keyword evidence="8" id="KW-1185">Reference proteome</keyword>
<dbReference type="GO" id="GO:0016818">
    <property type="term" value="F:hydrolase activity, acting on acid anhydrides, in phosphorus-containing anhydrides"/>
    <property type="evidence" value="ECO:0007669"/>
    <property type="project" value="TreeGrafter"/>
</dbReference>
<dbReference type="PANTHER" id="PTHR43758">
    <property type="entry name" value="7,8-DIHYDRO-8-OXOGUANINE TRIPHOSPHATASE"/>
    <property type="match status" value="1"/>
</dbReference>
<protein>
    <submittedName>
        <fullName evidence="7">8-oxo-dGTP diphosphatase</fullName>
    </submittedName>
</protein>
<evidence type="ECO:0000313" key="7">
    <source>
        <dbReference type="EMBL" id="SHN61517.1"/>
    </source>
</evidence>
<dbReference type="GO" id="GO:0046872">
    <property type="term" value="F:metal ion binding"/>
    <property type="evidence" value="ECO:0007669"/>
    <property type="project" value="UniProtKB-KW"/>
</dbReference>
<dbReference type="EMBL" id="FRDJ01000005">
    <property type="protein sequence ID" value="SHN61517.1"/>
    <property type="molecule type" value="Genomic_DNA"/>
</dbReference>
<dbReference type="Pfam" id="PF00293">
    <property type="entry name" value="NUDIX"/>
    <property type="match status" value="1"/>
</dbReference>
<feature type="domain" description="Nudix hydrolase" evidence="6">
    <location>
        <begin position="18"/>
        <end position="143"/>
    </location>
</feature>
<dbReference type="PANTHER" id="PTHR43758:SF2">
    <property type="entry name" value="OXIDIZED PURINE NUCLEOSIDE TRIPHOSPHATE HYDROLASE"/>
    <property type="match status" value="1"/>
</dbReference>
<dbReference type="GO" id="GO:0005737">
    <property type="term" value="C:cytoplasm"/>
    <property type="evidence" value="ECO:0007669"/>
    <property type="project" value="TreeGrafter"/>
</dbReference>
<proteinExistence type="inferred from homology"/>
<dbReference type="InterPro" id="IPR020084">
    <property type="entry name" value="NUDIX_hydrolase_CS"/>
</dbReference>
<evidence type="ECO:0000256" key="5">
    <source>
        <dbReference type="ARBA" id="ARBA00022842"/>
    </source>
</evidence>
<sequence length="171" mass="20031">MRKIDYKALEEKVRKNEKQKLAVICYAQNNGNILFLHRKKEPFAGFLVPPGGHVEDGEHVEDAIRREFLEETGLELVNLKLKMVTSEEGPEHYNWVLFIFTGSTLSDDFVESEEGNLVWIKKEEVMQHNLSIIDKELFPYIMDGSDKIWFAKIKYNDEKSFEHLEINELNL</sequence>
<evidence type="ECO:0000313" key="8">
    <source>
        <dbReference type="Proteomes" id="UP000184207"/>
    </source>
</evidence>
<evidence type="ECO:0000256" key="4">
    <source>
        <dbReference type="ARBA" id="ARBA00022801"/>
    </source>
</evidence>
<dbReference type="PROSITE" id="PS00893">
    <property type="entry name" value="NUDIX_BOX"/>
    <property type="match status" value="1"/>
</dbReference>
<organism evidence="7 8">
    <name type="scientific">Fervidobacterium gondwanense DSM 13020</name>
    <dbReference type="NCBI Taxonomy" id="1121883"/>
    <lineage>
        <taxon>Bacteria</taxon>
        <taxon>Thermotogati</taxon>
        <taxon>Thermotogota</taxon>
        <taxon>Thermotogae</taxon>
        <taxon>Thermotogales</taxon>
        <taxon>Fervidobacteriaceae</taxon>
        <taxon>Fervidobacterium</taxon>
    </lineage>
</organism>
<dbReference type="SUPFAM" id="SSF55811">
    <property type="entry name" value="Nudix"/>
    <property type="match status" value="1"/>
</dbReference>
<evidence type="ECO:0000256" key="2">
    <source>
        <dbReference type="ARBA" id="ARBA00005582"/>
    </source>
</evidence>
<evidence type="ECO:0000256" key="3">
    <source>
        <dbReference type="ARBA" id="ARBA00022723"/>
    </source>
</evidence>
<name>A0A1M7SSK4_FERGO</name>
<dbReference type="Proteomes" id="UP000184207">
    <property type="component" value="Unassembled WGS sequence"/>
</dbReference>
<gene>
    <name evidence="7" type="ORF">SAMN02745226_01218</name>
</gene>
<dbReference type="RefSeq" id="WP_245789570.1">
    <property type="nucleotide sequence ID" value="NZ_FRDJ01000005.1"/>
</dbReference>
<dbReference type="InterPro" id="IPR000086">
    <property type="entry name" value="NUDIX_hydrolase_dom"/>
</dbReference>
<accession>A0A1M7SSK4</accession>
<dbReference type="STRING" id="1121883.SAMN02745226_01218"/>
<keyword evidence="4" id="KW-0378">Hydrolase</keyword>
<dbReference type="PROSITE" id="PS51462">
    <property type="entry name" value="NUDIX"/>
    <property type="match status" value="1"/>
</dbReference>
<evidence type="ECO:0000256" key="1">
    <source>
        <dbReference type="ARBA" id="ARBA00001946"/>
    </source>
</evidence>